<dbReference type="Gene3D" id="3.20.20.140">
    <property type="entry name" value="Metal-dependent hydrolases"/>
    <property type="match status" value="1"/>
</dbReference>
<name>A0ABV4UBG5_9BACT</name>
<keyword evidence="4" id="KW-1185">Reference proteome</keyword>
<dbReference type="InterPro" id="IPR006680">
    <property type="entry name" value="Amidohydro-rel"/>
</dbReference>
<proteinExistence type="predicted"/>
<dbReference type="Proteomes" id="UP001575105">
    <property type="component" value="Unassembled WGS sequence"/>
</dbReference>
<dbReference type="RefSeq" id="WP_425347229.1">
    <property type="nucleotide sequence ID" value="NZ_JBGUBD010000018.1"/>
</dbReference>
<accession>A0ABV4UBG5</accession>
<dbReference type="InterPro" id="IPR032466">
    <property type="entry name" value="Metal_Hydrolase"/>
</dbReference>
<reference evidence="3 4" key="1">
    <citation type="submission" date="2024-08" db="EMBL/GenBank/DDBJ databases">
        <title>Whole-genome sequencing of halo(alkali)philic microorganisms from hypersaline lakes.</title>
        <authorList>
            <person name="Sorokin D.Y."/>
            <person name="Merkel A.Y."/>
            <person name="Messina E."/>
            <person name="Yakimov M."/>
        </authorList>
    </citation>
    <scope>NUCLEOTIDE SEQUENCE [LARGE SCALE GENOMIC DNA]</scope>
    <source>
        <strain evidence="3 4">AB-hyl4</strain>
    </source>
</reference>
<evidence type="ECO:0000259" key="2">
    <source>
        <dbReference type="Pfam" id="PF04909"/>
    </source>
</evidence>
<dbReference type="EMBL" id="JBGUBD010000018">
    <property type="protein sequence ID" value="MFA9480312.1"/>
    <property type="molecule type" value="Genomic_DNA"/>
</dbReference>
<feature type="domain" description="Amidohydrolase-related" evidence="2">
    <location>
        <begin position="8"/>
        <end position="252"/>
    </location>
</feature>
<keyword evidence="1" id="KW-0456">Lyase</keyword>
<comment type="caution">
    <text evidence="3">The sequence shown here is derived from an EMBL/GenBank/DDBJ whole genome shotgun (WGS) entry which is preliminary data.</text>
</comment>
<gene>
    <name evidence="3" type="ORF">ACERK3_18730</name>
</gene>
<dbReference type="InterPro" id="IPR032465">
    <property type="entry name" value="ACMSD"/>
</dbReference>
<dbReference type="SUPFAM" id="SSF51556">
    <property type="entry name" value="Metallo-dependent hydrolases"/>
    <property type="match status" value="1"/>
</dbReference>
<evidence type="ECO:0000313" key="3">
    <source>
        <dbReference type="EMBL" id="MFA9480312.1"/>
    </source>
</evidence>
<evidence type="ECO:0000313" key="4">
    <source>
        <dbReference type="Proteomes" id="UP001575105"/>
    </source>
</evidence>
<sequence>MVNEPIFDFHCHLESQWFDHALMDRATFLEGLDRCGVRRACIFTVMGFYGESVAANDRLAATAAEAPGRLIPFATVDPKQGEAAVKELSRCLERGVFRGVKFHPWMQSFASTMVWPTMNRLLGLAADHGVPVLFHDGTPPYSTTFQIAALARRSPRTTVVLGHGGLADYTEAAAQLAAEIANLHVCTCCPKAGDIQYLVQRVGPEKVLFGSDFGVAGWRVLAERLDDLAHAGLSEAARGMVLWQNAERLLRLETSDA</sequence>
<evidence type="ECO:0000256" key="1">
    <source>
        <dbReference type="ARBA" id="ARBA00023239"/>
    </source>
</evidence>
<dbReference type="PANTHER" id="PTHR21240">
    <property type="entry name" value="2-AMINO-3-CARBOXYLMUCONATE-6-SEMIALDEHYDE DECARBOXYLASE"/>
    <property type="match status" value="1"/>
</dbReference>
<dbReference type="Pfam" id="PF04909">
    <property type="entry name" value="Amidohydro_2"/>
    <property type="match status" value="1"/>
</dbReference>
<protein>
    <submittedName>
        <fullName evidence="3">Amidohydrolase family protein</fullName>
    </submittedName>
</protein>
<organism evidence="3 4">
    <name type="scientific">Natronomicrosphaera hydrolytica</name>
    <dbReference type="NCBI Taxonomy" id="3242702"/>
    <lineage>
        <taxon>Bacteria</taxon>
        <taxon>Pseudomonadati</taxon>
        <taxon>Planctomycetota</taxon>
        <taxon>Phycisphaerae</taxon>
        <taxon>Phycisphaerales</taxon>
        <taxon>Phycisphaeraceae</taxon>
        <taxon>Natronomicrosphaera</taxon>
    </lineage>
</organism>